<evidence type="ECO:0000313" key="3">
    <source>
        <dbReference type="Proteomes" id="UP001558713"/>
    </source>
</evidence>
<proteinExistence type="predicted"/>
<organism evidence="2 3">
    <name type="scientific">Cardamine amara subsp. amara</name>
    <dbReference type="NCBI Taxonomy" id="228776"/>
    <lineage>
        <taxon>Eukaryota</taxon>
        <taxon>Viridiplantae</taxon>
        <taxon>Streptophyta</taxon>
        <taxon>Embryophyta</taxon>
        <taxon>Tracheophyta</taxon>
        <taxon>Spermatophyta</taxon>
        <taxon>Magnoliopsida</taxon>
        <taxon>eudicotyledons</taxon>
        <taxon>Gunneridae</taxon>
        <taxon>Pentapetalae</taxon>
        <taxon>rosids</taxon>
        <taxon>malvids</taxon>
        <taxon>Brassicales</taxon>
        <taxon>Brassicaceae</taxon>
        <taxon>Cardamineae</taxon>
        <taxon>Cardamine</taxon>
    </lineage>
</organism>
<accession>A0ABD0ZVL0</accession>
<comment type="caution">
    <text evidence="2">The sequence shown here is derived from an EMBL/GenBank/DDBJ whole genome shotgun (WGS) entry which is preliminary data.</text>
</comment>
<dbReference type="AlphaFoldDB" id="A0ABD0ZVL0"/>
<dbReference type="PANTHER" id="PTHR31286">
    <property type="entry name" value="GLYCINE-RICH CELL WALL STRUCTURAL PROTEIN 1.8-LIKE"/>
    <property type="match status" value="1"/>
</dbReference>
<name>A0ABD0ZVL0_CARAN</name>
<evidence type="ECO:0000313" key="2">
    <source>
        <dbReference type="EMBL" id="KAL1198648.1"/>
    </source>
</evidence>
<dbReference type="InterPro" id="IPR040256">
    <property type="entry name" value="At4g02000-like"/>
</dbReference>
<reference evidence="2 3" key="1">
    <citation type="submission" date="2024-04" db="EMBL/GenBank/DDBJ databases">
        <title>Genome assembly C_amara_ONT_v2.</title>
        <authorList>
            <person name="Yant L."/>
            <person name="Moore C."/>
            <person name="Slenker M."/>
        </authorList>
    </citation>
    <scope>NUCLEOTIDE SEQUENCE [LARGE SCALE GENOMIC DNA]</scope>
    <source>
        <tissue evidence="2">Leaf</tissue>
    </source>
</reference>
<feature type="domain" description="DUF4283" evidence="1">
    <location>
        <begin position="33"/>
        <end position="112"/>
    </location>
</feature>
<evidence type="ECO:0000259" key="1">
    <source>
        <dbReference type="Pfam" id="PF14111"/>
    </source>
</evidence>
<gene>
    <name evidence="2" type="ORF">V5N11_027551</name>
</gene>
<keyword evidence="3" id="KW-1185">Reference proteome</keyword>
<dbReference type="EMBL" id="JBANAX010000660">
    <property type="protein sequence ID" value="KAL1198648.1"/>
    <property type="molecule type" value="Genomic_DNA"/>
</dbReference>
<dbReference type="InterPro" id="IPR025558">
    <property type="entry name" value="DUF4283"/>
</dbReference>
<dbReference type="PANTHER" id="PTHR31286:SF178">
    <property type="entry name" value="DUF4283 DOMAIN-CONTAINING PROTEIN"/>
    <property type="match status" value="1"/>
</dbReference>
<protein>
    <recommendedName>
        <fullName evidence="1">DUF4283 domain-containing protein</fullName>
    </recommendedName>
</protein>
<sequence length="160" mass="18730">MTSSLDKKLLELSLEEEDEPFDLPDLPEYSSSENNTMSLMGRLLNPECRKMANLISDMPRKWQIYDRVRGVALSSDIFQFIFKFEQDLEEILSRGVHTYNEWTMVIDRWVENPPPDYLRYLPVRVQIRNISVNNRTTKSIMTFGEFAGQVIEVAFDPMKA</sequence>
<dbReference type="Proteomes" id="UP001558713">
    <property type="component" value="Unassembled WGS sequence"/>
</dbReference>
<dbReference type="Pfam" id="PF14111">
    <property type="entry name" value="DUF4283"/>
    <property type="match status" value="1"/>
</dbReference>